<comment type="caution">
    <text evidence="2">The sequence shown here is derived from an EMBL/GenBank/DDBJ whole genome shotgun (WGS) entry which is preliminary data.</text>
</comment>
<gene>
    <name evidence="2" type="ORF">FUA23_06015</name>
</gene>
<evidence type="ECO:0000256" key="1">
    <source>
        <dbReference type="SAM" id="SignalP"/>
    </source>
</evidence>
<accession>A0A5C7FJ55</accession>
<dbReference type="Proteomes" id="UP000321907">
    <property type="component" value="Unassembled WGS sequence"/>
</dbReference>
<sequence length="753" mass="87305">MPRLLQLFIALLLPVLAKADCTPAFRGYQFLNPDVLEYDSRLGPFYRAFTSRYGDPEKLEREARKNDNLNEWYERYCEQVEIADLESLIYGNTTTQLRDLLRLLDRKDATSSGLKANLRNNSFARHLVDYKCTEVITYLLFAKRAEPYVTSRGTGFKKPQTDRVAMERLIDEGLDIFKSTESHYVRLRYAYQLLRLAHYLGEYDYVLKLYDYLMPKIEANSSLIYDWIEGHRAGALQAKGDYATSAYIFSRIFERCPSKRESAYASFKIKTDAQWQAASNLCANDHERAMLHVMRAQNQRAVVLEELRTIYELEPANTALEPLVMRELLELEKDLLGEDFNPFAKENKRNNNRPRSNATARLVELQAFVNKVVVEKKSANPKLWLLAEATLEMLAGDYFYARESFARLARERPQDTMAEQLGILREVTNVLALNRINDSVELYYFDLLADLELREQYPDLRPLVNDKLEAVYRANGREGKAALLQYGFDAIQKNPDITAVKEMQAMADSLLGNRFDKALLADRVGPNPIDDINDLLGTFYLQKGQWETALEVFQRVPSARRDSYGTYAPFSKQFNDRVQFRPSAALTRYNKVELLERLLELEDQARRTTNDTIAARNFFNIGLAHYSMSYYGYNWRMGDYFRSGSSGLRAAQRRTTDWVFPHVEAPLGNRENMNMDRASYYFERALERAPGREAAAEAAFFAAKCQRNMHYAAGSPGQRPFTYFRLLKEVYFDTEFYQLAIEECRTFAWYVGR</sequence>
<feature type="signal peptide" evidence="1">
    <location>
        <begin position="1"/>
        <end position="19"/>
    </location>
</feature>
<feature type="chain" id="PRO_5022658722" description="Tetratricopeptide repeat protein" evidence="1">
    <location>
        <begin position="20"/>
        <end position="753"/>
    </location>
</feature>
<protein>
    <recommendedName>
        <fullName evidence="4">Tetratricopeptide repeat protein</fullName>
    </recommendedName>
</protein>
<name>A0A5C7FJ55_9BACT</name>
<dbReference type="AlphaFoldDB" id="A0A5C7FJ55"/>
<dbReference type="RefSeq" id="WP_147929820.1">
    <property type="nucleotide sequence ID" value="NZ_VOXD01000006.1"/>
</dbReference>
<proteinExistence type="predicted"/>
<keyword evidence="3" id="KW-1185">Reference proteome</keyword>
<reference evidence="2 3" key="1">
    <citation type="submission" date="2019-08" db="EMBL/GenBank/DDBJ databases">
        <title>Lewinella sp. strain SSH13 Genome sequencing and assembly.</title>
        <authorList>
            <person name="Kim I."/>
        </authorList>
    </citation>
    <scope>NUCLEOTIDE SEQUENCE [LARGE SCALE GENOMIC DNA]</scope>
    <source>
        <strain evidence="2 3">SSH13</strain>
    </source>
</reference>
<keyword evidence="1" id="KW-0732">Signal</keyword>
<organism evidence="2 3">
    <name type="scientific">Neolewinella aurantiaca</name>
    <dbReference type="NCBI Taxonomy" id="2602767"/>
    <lineage>
        <taxon>Bacteria</taxon>
        <taxon>Pseudomonadati</taxon>
        <taxon>Bacteroidota</taxon>
        <taxon>Saprospiria</taxon>
        <taxon>Saprospirales</taxon>
        <taxon>Lewinellaceae</taxon>
        <taxon>Neolewinella</taxon>
    </lineage>
</organism>
<evidence type="ECO:0008006" key="4">
    <source>
        <dbReference type="Google" id="ProtNLM"/>
    </source>
</evidence>
<evidence type="ECO:0000313" key="2">
    <source>
        <dbReference type="EMBL" id="TXF90648.1"/>
    </source>
</evidence>
<evidence type="ECO:0000313" key="3">
    <source>
        <dbReference type="Proteomes" id="UP000321907"/>
    </source>
</evidence>
<dbReference type="OrthoDB" id="605297at2"/>
<dbReference type="EMBL" id="VOXD01000006">
    <property type="protein sequence ID" value="TXF90648.1"/>
    <property type="molecule type" value="Genomic_DNA"/>
</dbReference>